<evidence type="ECO:0000256" key="1">
    <source>
        <dbReference type="ARBA" id="ARBA00004196"/>
    </source>
</evidence>
<dbReference type="RefSeq" id="WP_189878841.1">
    <property type="nucleotide sequence ID" value="NZ_BMWA01000030.1"/>
</dbReference>
<evidence type="ECO:0000256" key="4">
    <source>
        <dbReference type="ARBA" id="ARBA00022729"/>
    </source>
</evidence>
<dbReference type="PANTHER" id="PTHR43649:SF31">
    <property type="entry name" value="SN-GLYCEROL-3-PHOSPHATE-BINDING PERIPLASMIC PROTEIN UGPB"/>
    <property type="match status" value="1"/>
</dbReference>
<reference evidence="6" key="1">
    <citation type="journal article" date="2019" name="Int. J. Syst. Evol. Microbiol.">
        <title>The Global Catalogue of Microorganisms (GCM) 10K type strain sequencing project: providing services to taxonomists for standard genome sequencing and annotation.</title>
        <authorList>
            <consortium name="The Broad Institute Genomics Platform"/>
            <consortium name="The Broad Institute Genome Sequencing Center for Infectious Disease"/>
            <person name="Wu L."/>
            <person name="Ma J."/>
        </authorList>
    </citation>
    <scope>NUCLEOTIDE SEQUENCE [LARGE SCALE GENOMIC DNA]</scope>
    <source>
        <strain evidence="6">JCM 4855</strain>
    </source>
</reference>
<dbReference type="Gene3D" id="3.40.190.10">
    <property type="entry name" value="Periplasmic binding protein-like II"/>
    <property type="match status" value="1"/>
</dbReference>
<dbReference type="SUPFAM" id="SSF53850">
    <property type="entry name" value="Periplasmic binding protein-like II"/>
    <property type="match status" value="1"/>
</dbReference>
<dbReference type="Pfam" id="PF13416">
    <property type="entry name" value="SBP_bac_8"/>
    <property type="match status" value="1"/>
</dbReference>
<keyword evidence="6" id="KW-1185">Reference proteome</keyword>
<dbReference type="Proteomes" id="UP001596409">
    <property type="component" value="Unassembled WGS sequence"/>
</dbReference>
<dbReference type="InterPro" id="IPR006059">
    <property type="entry name" value="SBP"/>
</dbReference>
<dbReference type="EMBL" id="JBHSYM010000073">
    <property type="protein sequence ID" value="MFC7016128.1"/>
    <property type="molecule type" value="Genomic_DNA"/>
</dbReference>
<comment type="similarity">
    <text evidence="2">Belongs to the bacterial solute-binding protein 1 family.</text>
</comment>
<gene>
    <name evidence="5" type="ORF">ACFQMH_31430</name>
</gene>
<dbReference type="InterPro" id="IPR006311">
    <property type="entry name" value="TAT_signal"/>
</dbReference>
<comment type="caution">
    <text evidence="5">The sequence shown here is derived from an EMBL/GenBank/DDBJ whole genome shotgun (WGS) entry which is preliminary data.</text>
</comment>
<comment type="subcellular location">
    <subcellularLocation>
        <location evidence="1">Cell envelope</location>
    </subcellularLocation>
</comment>
<keyword evidence="3" id="KW-0813">Transport</keyword>
<name>A0ABW2EAR6_9ACTN</name>
<evidence type="ECO:0000313" key="5">
    <source>
        <dbReference type="EMBL" id="MFC7016128.1"/>
    </source>
</evidence>
<evidence type="ECO:0000256" key="3">
    <source>
        <dbReference type="ARBA" id="ARBA00022448"/>
    </source>
</evidence>
<protein>
    <submittedName>
        <fullName evidence="5">ABC transporter substrate-binding protein</fullName>
    </submittedName>
</protein>
<accession>A0ABW2EAR6</accession>
<evidence type="ECO:0000313" key="6">
    <source>
        <dbReference type="Proteomes" id="UP001596409"/>
    </source>
</evidence>
<keyword evidence="4" id="KW-0732">Signal</keyword>
<proteinExistence type="inferred from homology"/>
<evidence type="ECO:0000256" key="2">
    <source>
        <dbReference type="ARBA" id="ARBA00008520"/>
    </source>
</evidence>
<dbReference type="PROSITE" id="PS51318">
    <property type="entry name" value="TAT"/>
    <property type="match status" value="1"/>
</dbReference>
<organism evidence="5 6">
    <name type="scientific">Streptomyces viridiviolaceus</name>
    <dbReference type="NCBI Taxonomy" id="68282"/>
    <lineage>
        <taxon>Bacteria</taxon>
        <taxon>Bacillati</taxon>
        <taxon>Actinomycetota</taxon>
        <taxon>Actinomycetes</taxon>
        <taxon>Kitasatosporales</taxon>
        <taxon>Streptomycetaceae</taxon>
        <taxon>Streptomyces</taxon>
    </lineage>
</organism>
<dbReference type="PANTHER" id="PTHR43649">
    <property type="entry name" value="ARABINOSE-BINDING PROTEIN-RELATED"/>
    <property type="match status" value="1"/>
</dbReference>
<dbReference type="InterPro" id="IPR050490">
    <property type="entry name" value="Bact_solute-bd_prot1"/>
</dbReference>
<sequence>MNARPTPAGRLGASRFSRRAALRALGFASAGAALGSTLVGCDSDSTGSDAVEKGPGPGGYALDLGGYQGPMPRKSQMTLRVLRADTPPPVNDWYTKAYAAFHAAYPNIKIDEERVPFGSLQQKVQVYIQSGDAPDIMMGRTDLTPYYGAGRLAAPLGPYLTEEFVRTQRPSVVEGASADGKLLVMPWEDGIPMVVFNLDLFAKAKVDPPAELSPQGVTSGWTVQDFLDTLTDLKEGLARVGDPSLFALEASTLGNGGPGSNYSGFEGHFIRMMGDPEASRSSDAYRTWAAVDPSGYKVTGYLDSDGAVRGMRNYQRLFKEGLTPKGAVPKQFAGGQAAVGWEAMALINRYSASPEDKPKFRWGATVVPRGTTFFGCNQAEAPFVWSGSKNQAESVALLAFLANKKNRIGYHAVRGSVPARDDIVSSLPVYEGKPQQLGLAAGRHYVSAPRTPGWPDYSTAANSAIRNIALGADAASTLHETAGKIDAQLKKYR</sequence>